<name>A0ACB9QV18_9MYRT</name>
<dbReference type="EMBL" id="CM042884">
    <property type="protein sequence ID" value="KAI4370479.1"/>
    <property type="molecule type" value="Genomic_DNA"/>
</dbReference>
<reference evidence="2" key="1">
    <citation type="journal article" date="2023" name="Front. Plant Sci.">
        <title>Chromosomal-level genome assembly of Melastoma candidum provides insights into trichome evolution.</title>
        <authorList>
            <person name="Zhong Y."/>
            <person name="Wu W."/>
            <person name="Sun C."/>
            <person name="Zou P."/>
            <person name="Liu Y."/>
            <person name="Dai S."/>
            <person name="Zhou R."/>
        </authorList>
    </citation>
    <scope>NUCLEOTIDE SEQUENCE [LARGE SCALE GENOMIC DNA]</scope>
</reference>
<sequence length="302" mass="34173">MDGEVRFPNKQERSRMRWTADLDKIFADLIVGQIQQGVGQTNVLNKKTWSAICCEFNRKTGLNFNRNQLRKHFDVLRTRFYSLRSPVTQNQLPLDDSCGMGFDFWDNIAAQQKPESGKAKDCPIYEQLCIMFTDTAGEGKYAQSSHYEELDKPFTAASASPDLIMGDGPEIIRDSGTMRLAKRNASLVELGTVERKKKRPGSGDGGGGGKERLESMARAMQDMVASSKLISTFAEPKEDLYSISNCIKTLDEMEDIDAMVYFAAVDIFEDPNLREVFMRLNDNDTRLTWLRGRCSNSPRKMQ</sequence>
<protein>
    <submittedName>
        <fullName evidence="1">Uncharacterized protein</fullName>
    </submittedName>
</protein>
<proteinExistence type="predicted"/>
<dbReference type="Proteomes" id="UP001057402">
    <property type="component" value="Chromosome 5"/>
</dbReference>
<evidence type="ECO:0000313" key="2">
    <source>
        <dbReference type="Proteomes" id="UP001057402"/>
    </source>
</evidence>
<accession>A0ACB9QV18</accession>
<organism evidence="1 2">
    <name type="scientific">Melastoma candidum</name>
    <dbReference type="NCBI Taxonomy" id="119954"/>
    <lineage>
        <taxon>Eukaryota</taxon>
        <taxon>Viridiplantae</taxon>
        <taxon>Streptophyta</taxon>
        <taxon>Embryophyta</taxon>
        <taxon>Tracheophyta</taxon>
        <taxon>Spermatophyta</taxon>
        <taxon>Magnoliopsida</taxon>
        <taxon>eudicotyledons</taxon>
        <taxon>Gunneridae</taxon>
        <taxon>Pentapetalae</taxon>
        <taxon>rosids</taxon>
        <taxon>malvids</taxon>
        <taxon>Myrtales</taxon>
        <taxon>Melastomataceae</taxon>
        <taxon>Melastomatoideae</taxon>
        <taxon>Melastomateae</taxon>
        <taxon>Melastoma</taxon>
    </lineage>
</organism>
<gene>
    <name evidence="1" type="ORF">MLD38_018830</name>
</gene>
<evidence type="ECO:0000313" key="1">
    <source>
        <dbReference type="EMBL" id="KAI4370479.1"/>
    </source>
</evidence>
<keyword evidence="2" id="KW-1185">Reference proteome</keyword>
<comment type="caution">
    <text evidence="1">The sequence shown here is derived from an EMBL/GenBank/DDBJ whole genome shotgun (WGS) entry which is preliminary data.</text>
</comment>